<sequence>MILAHIQIAVNRRDMPAFIEEDLFMANQTYLNKQGLTVKDLVTIGIFTALLWVTMLIGGLPLAPNPVTTFYMPLSAALLGGPVFLLLVAKVPKRGPIALAGILIGIIWFAAGMHWAMDLGYVLGSILGDFLAGTKKYKSVKMNILAYICLSLGCTGSYLCFFADPVTWGSYMLEGGTSASYIDTMNAAAQGWMPYAILLGTVAVAAFSGWVGSRLLKKQFAKAGITA</sequence>
<dbReference type="eggNOG" id="ENOG50321KG">
    <property type="taxonomic scope" value="Bacteria"/>
</dbReference>
<accession>Q24RE2</accession>
<protein>
    <recommendedName>
        <fullName evidence="4">Energy-coupling factor transport system substrate-specific component</fullName>
    </recommendedName>
</protein>
<dbReference type="Proteomes" id="UP000001946">
    <property type="component" value="Chromosome"/>
</dbReference>
<dbReference type="STRING" id="138119.DSY3611"/>
<name>Q24RE2_DESHY</name>
<keyword evidence="1" id="KW-1133">Transmembrane helix</keyword>
<proteinExistence type="predicted"/>
<evidence type="ECO:0008006" key="4">
    <source>
        <dbReference type="Google" id="ProtNLM"/>
    </source>
</evidence>
<feature type="transmembrane region" description="Helical" evidence="1">
    <location>
        <begin position="144"/>
        <end position="164"/>
    </location>
</feature>
<keyword evidence="1" id="KW-0812">Transmembrane</keyword>
<gene>
    <name evidence="2" type="ordered locus">DSY3611</name>
</gene>
<dbReference type="AlphaFoldDB" id="Q24RE2"/>
<reference evidence="2 3" key="1">
    <citation type="journal article" date="2006" name="J. Bacteriol.">
        <title>Complete genome sequence of the dehalorespiring bacterium Desulfitobacterium hafniense Y51 and comparison with Dehalococcoides ethenogenes 195.</title>
        <authorList>
            <person name="Nonaka H."/>
            <person name="Keresztes G."/>
            <person name="Shinoda Y."/>
            <person name="Ikenaga Y."/>
            <person name="Abe M."/>
            <person name="Naito K."/>
            <person name="Inatomi K."/>
            <person name="Furukawa K."/>
            <person name="Inui M."/>
            <person name="Yukawa H."/>
        </authorList>
    </citation>
    <scope>NUCLEOTIDE SEQUENCE [LARGE SCALE GENOMIC DNA]</scope>
    <source>
        <strain evidence="2 3">Y51</strain>
    </source>
</reference>
<dbReference type="InterPro" id="IPR011733">
    <property type="entry name" value="CHP02185_IM"/>
</dbReference>
<keyword evidence="3" id="KW-1185">Reference proteome</keyword>
<evidence type="ECO:0000313" key="2">
    <source>
        <dbReference type="EMBL" id="BAE85400.1"/>
    </source>
</evidence>
<dbReference type="KEGG" id="dsy:DSY3611"/>
<feature type="transmembrane region" description="Helical" evidence="1">
    <location>
        <begin position="96"/>
        <end position="113"/>
    </location>
</feature>
<keyword evidence="1" id="KW-0472">Membrane</keyword>
<dbReference type="Pfam" id="PF09605">
    <property type="entry name" value="Trep_Strep"/>
    <property type="match status" value="1"/>
</dbReference>
<dbReference type="NCBIfam" id="TIGR02185">
    <property type="entry name" value="Trep_Strep"/>
    <property type="match status" value="1"/>
</dbReference>
<evidence type="ECO:0000313" key="3">
    <source>
        <dbReference type="Proteomes" id="UP000001946"/>
    </source>
</evidence>
<feature type="transmembrane region" description="Helical" evidence="1">
    <location>
        <begin position="192"/>
        <end position="212"/>
    </location>
</feature>
<feature type="transmembrane region" description="Helical" evidence="1">
    <location>
        <begin position="41"/>
        <end position="64"/>
    </location>
</feature>
<organism evidence="2 3">
    <name type="scientific">Desulfitobacterium hafniense (strain Y51)</name>
    <dbReference type="NCBI Taxonomy" id="138119"/>
    <lineage>
        <taxon>Bacteria</taxon>
        <taxon>Bacillati</taxon>
        <taxon>Bacillota</taxon>
        <taxon>Clostridia</taxon>
        <taxon>Eubacteriales</taxon>
        <taxon>Desulfitobacteriaceae</taxon>
        <taxon>Desulfitobacterium</taxon>
    </lineage>
</organism>
<feature type="transmembrane region" description="Helical" evidence="1">
    <location>
        <begin position="119"/>
        <end position="137"/>
    </location>
</feature>
<evidence type="ECO:0000256" key="1">
    <source>
        <dbReference type="SAM" id="Phobius"/>
    </source>
</evidence>
<dbReference type="HOGENOM" id="CLU_093450_1_0_9"/>
<dbReference type="EMBL" id="AP008230">
    <property type="protein sequence ID" value="BAE85400.1"/>
    <property type="molecule type" value="Genomic_DNA"/>
</dbReference>
<feature type="transmembrane region" description="Helical" evidence="1">
    <location>
        <begin position="70"/>
        <end position="89"/>
    </location>
</feature>